<dbReference type="Proteomes" id="UP000188268">
    <property type="component" value="Unassembled WGS sequence"/>
</dbReference>
<sequence>MRIQLTGVGTRKGYGVRSQLEDGE</sequence>
<gene>
    <name evidence="1" type="ORF">CCACVL1_29645</name>
</gene>
<feature type="non-terminal residue" evidence="1">
    <location>
        <position position="24"/>
    </location>
</feature>
<accession>A0A1R3G0U5</accession>
<proteinExistence type="predicted"/>
<evidence type="ECO:0000313" key="1">
    <source>
        <dbReference type="EMBL" id="OMO51687.1"/>
    </source>
</evidence>
<dbReference type="EMBL" id="AWWV01015725">
    <property type="protein sequence ID" value="OMO51687.1"/>
    <property type="molecule type" value="Genomic_DNA"/>
</dbReference>
<dbReference type="Gramene" id="OMO51687">
    <property type="protein sequence ID" value="OMO51687"/>
    <property type="gene ID" value="CCACVL1_29645"/>
</dbReference>
<reference evidence="1 2" key="1">
    <citation type="submission" date="2013-09" db="EMBL/GenBank/DDBJ databases">
        <title>Corchorus capsularis genome sequencing.</title>
        <authorList>
            <person name="Alam M."/>
            <person name="Haque M.S."/>
            <person name="Islam M.S."/>
            <person name="Emdad E.M."/>
            <person name="Islam M.M."/>
            <person name="Ahmed B."/>
            <person name="Halim A."/>
            <person name="Hossen Q.M.M."/>
            <person name="Hossain M.Z."/>
            <person name="Ahmed R."/>
            <person name="Khan M.M."/>
            <person name="Islam R."/>
            <person name="Rashid M.M."/>
            <person name="Khan S.A."/>
            <person name="Rahman M.S."/>
            <person name="Alam M."/>
        </authorList>
    </citation>
    <scope>NUCLEOTIDE SEQUENCE [LARGE SCALE GENOMIC DNA]</scope>
    <source>
        <strain evidence="2">cv. CVL-1</strain>
        <tissue evidence="1">Whole seedling</tissue>
    </source>
</reference>
<protein>
    <submittedName>
        <fullName evidence="1">Uncharacterized protein</fullName>
    </submittedName>
</protein>
<comment type="caution">
    <text evidence="1">The sequence shown here is derived from an EMBL/GenBank/DDBJ whole genome shotgun (WGS) entry which is preliminary data.</text>
</comment>
<keyword evidence="2" id="KW-1185">Reference proteome</keyword>
<dbReference type="AlphaFoldDB" id="A0A1R3G0U5"/>
<name>A0A1R3G0U5_COCAP</name>
<organism evidence="1 2">
    <name type="scientific">Corchorus capsularis</name>
    <name type="common">Jute</name>
    <dbReference type="NCBI Taxonomy" id="210143"/>
    <lineage>
        <taxon>Eukaryota</taxon>
        <taxon>Viridiplantae</taxon>
        <taxon>Streptophyta</taxon>
        <taxon>Embryophyta</taxon>
        <taxon>Tracheophyta</taxon>
        <taxon>Spermatophyta</taxon>
        <taxon>Magnoliopsida</taxon>
        <taxon>eudicotyledons</taxon>
        <taxon>Gunneridae</taxon>
        <taxon>Pentapetalae</taxon>
        <taxon>rosids</taxon>
        <taxon>malvids</taxon>
        <taxon>Malvales</taxon>
        <taxon>Malvaceae</taxon>
        <taxon>Grewioideae</taxon>
        <taxon>Apeibeae</taxon>
        <taxon>Corchorus</taxon>
    </lineage>
</organism>
<evidence type="ECO:0000313" key="2">
    <source>
        <dbReference type="Proteomes" id="UP000188268"/>
    </source>
</evidence>